<keyword evidence="2" id="KW-1185">Reference proteome</keyword>
<protein>
    <submittedName>
        <fullName evidence="1">Uncharacterized protein</fullName>
    </submittedName>
</protein>
<evidence type="ECO:0000313" key="1">
    <source>
        <dbReference type="EMBL" id="GFO24866.1"/>
    </source>
</evidence>
<proteinExistence type="predicted"/>
<dbReference type="Proteomes" id="UP000735302">
    <property type="component" value="Unassembled WGS sequence"/>
</dbReference>
<gene>
    <name evidence="1" type="ORF">PoB_005137100</name>
</gene>
<evidence type="ECO:0000313" key="2">
    <source>
        <dbReference type="Proteomes" id="UP000735302"/>
    </source>
</evidence>
<dbReference type="AlphaFoldDB" id="A0AAV4BNN0"/>
<dbReference type="EMBL" id="BLXT01005660">
    <property type="protein sequence ID" value="GFO24866.1"/>
    <property type="molecule type" value="Genomic_DNA"/>
</dbReference>
<sequence>MSHDITAQPECVMPSDTGRPFTFLHTLPRPKDTVPPAVEVVCGVTYVHGDDSPNTLPLHWPSPGPVQACHCIGPHQALCRPGIFTSVNARVPVSMPLSHPTESTPVNIP</sequence>
<organism evidence="1 2">
    <name type="scientific">Plakobranchus ocellatus</name>
    <dbReference type="NCBI Taxonomy" id="259542"/>
    <lineage>
        <taxon>Eukaryota</taxon>
        <taxon>Metazoa</taxon>
        <taxon>Spiralia</taxon>
        <taxon>Lophotrochozoa</taxon>
        <taxon>Mollusca</taxon>
        <taxon>Gastropoda</taxon>
        <taxon>Heterobranchia</taxon>
        <taxon>Euthyneura</taxon>
        <taxon>Panpulmonata</taxon>
        <taxon>Sacoglossa</taxon>
        <taxon>Placobranchoidea</taxon>
        <taxon>Plakobranchidae</taxon>
        <taxon>Plakobranchus</taxon>
    </lineage>
</organism>
<name>A0AAV4BNN0_9GAST</name>
<accession>A0AAV4BNN0</accession>
<reference evidence="1 2" key="1">
    <citation type="journal article" date="2021" name="Elife">
        <title>Chloroplast acquisition without the gene transfer in kleptoplastic sea slugs, Plakobranchus ocellatus.</title>
        <authorList>
            <person name="Maeda T."/>
            <person name="Takahashi S."/>
            <person name="Yoshida T."/>
            <person name="Shimamura S."/>
            <person name="Takaki Y."/>
            <person name="Nagai Y."/>
            <person name="Toyoda A."/>
            <person name="Suzuki Y."/>
            <person name="Arimoto A."/>
            <person name="Ishii H."/>
            <person name="Satoh N."/>
            <person name="Nishiyama T."/>
            <person name="Hasebe M."/>
            <person name="Maruyama T."/>
            <person name="Minagawa J."/>
            <person name="Obokata J."/>
            <person name="Shigenobu S."/>
        </authorList>
    </citation>
    <scope>NUCLEOTIDE SEQUENCE [LARGE SCALE GENOMIC DNA]</scope>
</reference>
<comment type="caution">
    <text evidence="1">The sequence shown here is derived from an EMBL/GenBank/DDBJ whole genome shotgun (WGS) entry which is preliminary data.</text>
</comment>